<dbReference type="RefSeq" id="WP_242938242.1">
    <property type="nucleotide sequence ID" value="NZ_CP094326.1"/>
</dbReference>
<name>A0ABY3YPW2_9FLAO</name>
<dbReference type="EMBL" id="CP094326">
    <property type="protein sequence ID" value="UNY99871.1"/>
    <property type="molecule type" value="Genomic_DNA"/>
</dbReference>
<protein>
    <recommendedName>
        <fullName evidence="3">DUF3108 domain-containing protein</fullName>
    </recommendedName>
</protein>
<evidence type="ECO:0000313" key="2">
    <source>
        <dbReference type="Proteomes" id="UP000829476"/>
    </source>
</evidence>
<reference evidence="1 2" key="1">
    <citation type="journal article" date="2018" name="Int. J. Syst. Evol. Microbiol.">
        <title>Zhouia spongiae sp. nov., isolated from a marine sponge.</title>
        <authorList>
            <person name="Zhuang L."/>
            <person name="Lin B."/>
            <person name="Qin F."/>
            <person name="Luo L."/>
        </authorList>
    </citation>
    <scope>NUCLEOTIDE SEQUENCE [LARGE SCALE GENOMIC DNA]</scope>
    <source>
        <strain evidence="1 2">HN-Y44</strain>
    </source>
</reference>
<sequence length="214" mass="25536">MNRIIYLLALLVFSNTFGQVQKKFFVEDVKSIEYVTVNFCVNDQAKISEVTIVADKTTYENEYNIEQLRQYLLGVQYYPDSKLKNNCYDSTFEFINSSYEKKSLNKNVCDACKKFQNGHYKYKHVLYKDTKIKRKRKVQREIGIEDKQIYYIKWLSDCTYVLTYKRMTEPRLKHLIGKEINVEIIDILDDGSYVYRSIANFQEKTDYGIIKKMK</sequence>
<evidence type="ECO:0000313" key="1">
    <source>
        <dbReference type="EMBL" id="UNY99871.1"/>
    </source>
</evidence>
<keyword evidence="2" id="KW-1185">Reference proteome</keyword>
<gene>
    <name evidence="1" type="ORF">MQE36_05860</name>
</gene>
<dbReference type="Proteomes" id="UP000829476">
    <property type="component" value="Chromosome"/>
</dbReference>
<organism evidence="1 2">
    <name type="scientific">Zhouia spongiae</name>
    <dbReference type="NCBI Taxonomy" id="2202721"/>
    <lineage>
        <taxon>Bacteria</taxon>
        <taxon>Pseudomonadati</taxon>
        <taxon>Bacteroidota</taxon>
        <taxon>Flavobacteriia</taxon>
        <taxon>Flavobacteriales</taxon>
        <taxon>Flavobacteriaceae</taxon>
        <taxon>Zhouia</taxon>
    </lineage>
</organism>
<proteinExistence type="predicted"/>
<accession>A0ABY3YPW2</accession>
<evidence type="ECO:0008006" key="3">
    <source>
        <dbReference type="Google" id="ProtNLM"/>
    </source>
</evidence>